<reference evidence="1 2" key="1">
    <citation type="submission" date="2014-04" db="EMBL/GenBank/DDBJ databases">
        <authorList>
            <consortium name="DOE Joint Genome Institute"/>
            <person name="Kuo A."/>
            <person name="Girlanda M."/>
            <person name="Perotto S."/>
            <person name="Kohler A."/>
            <person name="Nagy L.G."/>
            <person name="Floudas D."/>
            <person name="Copeland A."/>
            <person name="Barry K.W."/>
            <person name="Cichocki N."/>
            <person name="Veneault-Fourrey C."/>
            <person name="LaButti K."/>
            <person name="Lindquist E.A."/>
            <person name="Lipzen A."/>
            <person name="Lundell T."/>
            <person name="Morin E."/>
            <person name="Murat C."/>
            <person name="Sun H."/>
            <person name="Tunlid A."/>
            <person name="Henrissat B."/>
            <person name="Grigoriev I.V."/>
            <person name="Hibbett D.S."/>
            <person name="Martin F."/>
            <person name="Nordberg H.P."/>
            <person name="Cantor M.N."/>
            <person name="Hua S.X."/>
        </authorList>
    </citation>
    <scope>NUCLEOTIDE SEQUENCE [LARGE SCALE GENOMIC DNA]</scope>
    <source>
        <strain evidence="1 2">MUT 4182</strain>
    </source>
</reference>
<evidence type="ECO:0000313" key="1">
    <source>
        <dbReference type="EMBL" id="KIO18567.1"/>
    </source>
</evidence>
<name>A0A0C3LAQ1_9AGAM</name>
<accession>A0A0C3LAQ1</accession>
<dbReference type="Proteomes" id="UP000054248">
    <property type="component" value="Unassembled WGS sequence"/>
</dbReference>
<protein>
    <submittedName>
        <fullName evidence="1">Uncharacterized protein</fullName>
    </submittedName>
</protein>
<sequence>MRDHVTTEMIDAVVAIKTNEEAPLAQRDQARFTLQRYTAVADRCGIEPYYREEAETTDRAQDV</sequence>
<organism evidence="1 2">
    <name type="scientific">Tulasnella calospora MUT 4182</name>
    <dbReference type="NCBI Taxonomy" id="1051891"/>
    <lineage>
        <taxon>Eukaryota</taxon>
        <taxon>Fungi</taxon>
        <taxon>Dikarya</taxon>
        <taxon>Basidiomycota</taxon>
        <taxon>Agaricomycotina</taxon>
        <taxon>Agaricomycetes</taxon>
        <taxon>Cantharellales</taxon>
        <taxon>Tulasnellaceae</taxon>
        <taxon>Tulasnella</taxon>
    </lineage>
</organism>
<gene>
    <name evidence="1" type="ORF">M407DRAFT_246450</name>
</gene>
<dbReference type="OrthoDB" id="3249152at2759"/>
<dbReference type="AlphaFoldDB" id="A0A0C3LAQ1"/>
<evidence type="ECO:0000313" key="2">
    <source>
        <dbReference type="Proteomes" id="UP000054248"/>
    </source>
</evidence>
<reference evidence="2" key="2">
    <citation type="submission" date="2015-01" db="EMBL/GenBank/DDBJ databases">
        <title>Evolutionary Origins and Diversification of the Mycorrhizal Mutualists.</title>
        <authorList>
            <consortium name="DOE Joint Genome Institute"/>
            <consortium name="Mycorrhizal Genomics Consortium"/>
            <person name="Kohler A."/>
            <person name="Kuo A."/>
            <person name="Nagy L.G."/>
            <person name="Floudas D."/>
            <person name="Copeland A."/>
            <person name="Barry K.W."/>
            <person name="Cichocki N."/>
            <person name="Veneault-Fourrey C."/>
            <person name="LaButti K."/>
            <person name="Lindquist E.A."/>
            <person name="Lipzen A."/>
            <person name="Lundell T."/>
            <person name="Morin E."/>
            <person name="Murat C."/>
            <person name="Riley R."/>
            <person name="Ohm R."/>
            <person name="Sun H."/>
            <person name="Tunlid A."/>
            <person name="Henrissat B."/>
            <person name="Grigoriev I.V."/>
            <person name="Hibbett D.S."/>
            <person name="Martin F."/>
        </authorList>
    </citation>
    <scope>NUCLEOTIDE SEQUENCE [LARGE SCALE GENOMIC DNA]</scope>
    <source>
        <strain evidence="2">MUT 4182</strain>
    </source>
</reference>
<proteinExistence type="predicted"/>
<dbReference type="EMBL" id="KN823277">
    <property type="protein sequence ID" value="KIO18567.1"/>
    <property type="molecule type" value="Genomic_DNA"/>
</dbReference>
<dbReference type="HOGENOM" id="CLU_2887500_0_0_1"/>
<keyword evidence="2" id="KW-1185">Reference proteome</keyword>